<sequence length="455" mass="47815">MRLTQARQERVKAFACRVAARVLEFCARSGRLPRGVSKWVRAVGTCRPVVIADEEKKARTFLALYQQNCADPMEFVRSTGADPEQVAANIRAWKARFEPPGPGGGGGLPPGGPTPAPPGSAGGDGSSPNAPVGEGRPPCACHGLARESTGDGGATPGKHQDKNGNPYCLDEHGVRTKCPDEGGAGADGNDSPAGAKDGFDAAAVGKQLVDEKLVPDEKELNEIRANGIPKGGKHEDKVEKRWEQVIARVLGPGWVVSTSSNAAADVTGSLEIDGKPCRVVLDGKFSVAVGATYDQLPDAVQNKLKDSAKHGENTVVAYVVAYHTPATGNGGVADDGVYLRIGAMPQVINVSDSVVKRAREFGPFRILDKGQYAALREGKPEAVQALRDNLIQRLTAIDLKRYKAQEQLDDVAQTGKAADKLSEMVEASQKHAVDPKAVGKQTAAALSGANAAVRN</sequence>
<keyword evidence="3" id="KW-1185">Reference proteome</keyword>
<protein>
    <submittedName>
        <fullName evidence="2">Uncharacterized protein</fullName>
    </submittedName>
</protein>
<proteinExistence type="predicted"/>
<feature type="non-terminal residue" evidence="2">
    <location>
        <position position="455"/>
    </location>
</feature>
<feature type="region of interest" description="Disordered" evidence="1">
    <location>
        <begin position="95"/>
        <end position="174"/>
    </location>
</feature>
<organism evidence="2 3">
    <name type="scientific">Gemmata algarum</name>
    <dbReference type="NCBI Taxonomy" id="2975278"/>
    <lineage>
        <taxon>Bacteria</taxon>
        <taxon>Pseudomonadati</taxon>
        <taxon>Planctomycetota</taxon>
        <taxon>Planctomycetia</taxon>
        <taxon>Gemmatales</taxon>
        <taxon>Gemmataceae</taxon>
        <taxon>Gemmata</taxon>
    </lineage>
</organism>
<reference evidence="3" key="1">
    <citation type="journal article" date="2023" name="Mar. Drugs">
        <title>Gemmata algarum, a Novel Planctomycete Isolated from an Algal Mat, Displays Antimicrobial Activity.</title>
        <authorList>
            <person name="Kumar G."/>
            <person name="Kallscheuer N."/>
            <person name="Kashif M."/>
            <person name="Ahamad S."/>
            <person name="Jagadeeshwari U."/>
            <person name="Pannikurungottu S."/>
            <person name="Haufschild T."/>
            <person name="Kabuu M."/>
            <person name="Sasikala C."/>
            <person name="Jogler C."/>
            <person name="Ramana C."/>
        </authorList>
    </citation>
    <scope>NUCLEOTIDE SEQUENCE [LARGE SCALE GENOMIC DNA]</scope>
    <source>
        <strain evidence="3">JC673</strain>
    </source>
</reference>
<comment type="caution">
    <text evidence="2">The sequence shown here is derived from an EMBL/GenBank/DDBJ whole genome shotgun (WGS) entry which is preliminary data.</text>
</comment>
<evidence type="ECO:0000313" key="3">
    <source>
        <dbReference type="Proteomes" id="UP001272242"/>
    </source>
</evidence>
<gene>
    <name evidence="2" type="ORF">R5W23_005877</name>
</gene>
<evidence type="ECO:0000313" key="2">
    <source>
        <dbReference type="EMBL" id="MDY3558720.1"/>
    </source>
</evidence>
<dbReference type="EMBL" id="JAXBLV010000050">
    <property type="protein sequence ID" value="MDY3558720.1"/>
    <property type="molecule type" value="Genomic_DNA"/>
</dbReference>
<name>A0ABU5EW67_9BACT</name>
<accession>A0ABU5EW67</accession>
<dbReference type="Proteomes" id="UP001272242">
    <property type="component" value="Unassembled WGS sequence"/>
</dbReference>
<evidence type="ECO:0000256" key="1">
    <source>
        <dbReference type="SAM" id="MobiDB-lite"/>
    </source>
</evidence>
<feature type="region of interest" description="Disordered" evidence="1">
    <location>
        <begin position="179"/>
        <end position="198"/>
    </location>
</feature>